<dbReference type="AlphaFoldDB" id="A0A401TDY3"/>
<feature type="region of interest" description="Disordered" evidence="1">
    <location>
        <begin position="53"/>
        <end position="77"/>
    </location>
</feature>
<sequence length="114" mass="12965">MQLVVVVVVVVVFQLWGYGPRHHRWENLRLDLFAEWGPGDCPPRARHCLQLQSHLSSEPEGRQDEGPAESAECQDKAGQVWNHESLPSIQGTRSHQSGEIIRTWNAPMYRGNVI</sequence>
<organism evidence="3 4">
    <name type="scientific">Chiloscyllium punctatum</name>
    <name type="common">Brownbanded bambooshark</name>
    <name type="synonym">Hemiscyllium punctatum</name>
    <dbReference type="NCBI Taxonomy" id="137246"/>
    <lineage>
        <taxon>Eukaryota</taxon>
        <taxon>Metazoa</taxon>
        <taxon>Chordata</taxon>
        <taxon>Craniata</taxon>
        <taxon>Vertebrata</taxon>
        <taxon>Chondrichthyes</taxon>
        <taxon>Elasmobranchii</taxon>
        <taxon>Galeomorphii</taxon>
        <taxon>Galeoidea</taxon>
        <taxon>Orectolobiformes</taxon>
        <taxon>Hemiscylliidae</taxon>
        <taxon>Chiloscyllium</taxon>
    </lineage>
</organism>
<dbReference type="Proteomes" id="UP000287033">
    <property type="component" value="Unassembled WGS sequence"/>
</dbReference>
<feature type="chain" id="PRO_5019264452" description="Secreted protein" evidence="2">
    <location>
        <begin position="18"/>
        <end position="114"/>
    </location>
</feature>
<accession>A0A401TDY3</accession>
<protein>
    <recommendedName>
        <fullName evidence="5">Secreted protein</fullName>
    </recommendedName>
</protein>
<gene>
    <name evidence="3" type="ORF">chiPu_0024980</name>
</gene>
<comment type="caution">
    <text evidence="3">The sequence shown here is derived from an EMBL/GenBank/DDBJ whole genome shotgun (WGS) entry which is preliminary data.</text>
</comment>
<reference evidence="3 4" key="1">
    <citation type="journal article" date="2018" name="Nat. Ecol. Evol.">
        <title>Shark genomes provide insights into elasmobranch evolution and the origin of vertebrates.</title>
        <authorList>
            <person name="Hara Y"/>
            <person name="Yamaguchi K"/>
            <person name="Onimaru K"/>
            <person name="Kadota M"/>
            <person name="Koyanagi M"/>
            <person name="Keeley SD"/>
            <person name="Tatsumi K"/>
            <person name="Tanaka K"/>
            <person name="Motone F"/>
            <person name="Kageyama Y"/>
            <person name="Nozu R"/>
            <person name="Adachi N"/>
            <person name="Nishimura O"/>
            <person name="Nakagawa R"/>
            <person name="Tanegashima C"/>
            <person name="Kiyatake I"/>
            <person name="Matsumoto R"/>
            <person name="Murakumo K"/>
            <person name="Nishida K"/>
            <person name="Terakita A"/>
            <person name="Kuratani S"/>
            <person name="Sato K"/>
            <person name="Hyodo S Kuraku.S."/>
        </authorList>
    </citation>
    <scope>NUCLEOTIDE SEQUENCE [LARGE SCALE GENOMIC DNA]</scope>
</reference>
<feature type="signal peptide" evidence="2">
    <location>
        <begin position="1"/>
        <end position="17"/>
    </location>
</feature>
<evidence type="ECO:0000256" key="2">
    <source>
        <dbReference type="SAM" id="SignalP"/>
    </source>
</evidence>
<name>A0A401TDY3_CHIPU</name>
<evidence type="ECO:0000256" key="1">
    <source>
        <dbReference type="SAM" id="MobiDB-lite"/>
    </source>
</evidence>
<evidence type="ECO:0000313" key="4">
    <source>
        <dbReference type="Proteomes" id="UP000287033"/>
    </source>
</evidence>
<evidence type="ECO:0008006" key="5">
    <source>
        <dbReference type="Google" id="ProtNLM"/>
    </source>
</evidence>
<evidence type="ECO:0000313" key="3">
    <source>
        <dbReference type="EMBL" id="GCC40848.1"/>
    </source>
</evidence>
<keyword evidence="4" id="KW-1185">Reference proteome</keyword>
<keyword evidence="2" id="KW-0732">Signal</keyword>
<dbReference type="EMBL" id="BEZZ01049884">
    <property type="protein sequence ID" value="GCC40848.1"/>
    <property type="molecule type" value="Genomic_DNA"/>
</dbReference>
<proteinExistence type="predicted"/>